<comment type="caution">
    <text evidence="3">The sequence shown here is derived from an EMBL/GenBank/DDBJ whole genome shotgun (WGS) entry which is preliminary data.</text>
</comment>
<sequence>MSILAGVAAFSAAVAQATTMFTDTMNSKKNDLNSAATDGTHFSGEQWPSTTGADRETLADASVRDGDGSEWAPV</sequence>
<protein>
    <submittedName>
        <fullName evidence="3">Uncharacterized protein</fullName>
    </submittedName>
</protein>
<evidence type="ECO:0000313" key="4">
    <source>
        <dbReference type="Proteomes" id="UP000247892"/>
    </source>
</evidence>
<proteinExistence type="predicted"/>
<evidence type="ECO:0000256" key="1">
    <source>
        <dbReference type="SAM" id="MobiDB-lite"/>
    </source>
</evidence>
<keyword evidence="2" id="KW-0732">Signal</keyword>
<feature type="signal peptide" evidence="2">
    <location>
        <begin position="1"/>
        <end position="17"/>
    </location>
</feature>
<dbReference type="EMBL" id="MASU01000005">
    <property type="protein sequence ID" value="PXY36424.1"/>
    <property type="molecule type" value="Genomic_DNA"/>
</dbReference>
<dbReference type="Proteomes" id="UP000247892">
    <property type="component" value="Unassembled WGS sequence"/>
</dbReference>
<dbReference type="AlphaFoldDB" id="A0A318LSZ8"/>
<feature type="compositionally biased region" description="Basic and acidic residues" evidence="1">
    <location>
        <begin position="53"/>
        <end position="67"/>
    </location>
</feature>
<gene>
    <name evidence="3" type="ORF">BA062_13570</name>
</gene>
<dbReference type="RefSeq" id="WP_110336439.1">
    <property type="nucleotide sequence ID" value="NZ_MASU01000005.1"/>
</dbReference>
<keyword evidence="4" id="KW-1185">Reference proteome</keyword>
<evidence type="ECO:0000313" key="3">
    <source>
        <dbReference type="EMBL" id="PXY36424.1"/>
    </source>
</evidence>
<accession>A0A318LSZ8</accession>
<feature type="region of interest" description="Disordered" evidence="1">
    <location>
        <begin position="27"/>
        <end position="74"/>
    </location>
</feature>
<name>A0A318LSZ8_9PSEU</name>
<reference evidence="3 4" key="1">
    <citation type="submission" date="2016-07" db="EMBL/GenBank/DDBJ databases">
        <title>Draft genome sequence of Prauserella sp. YIM 121212, isolated from alkaline soil.</title>
        <authorList>
            <person name="Ruckert C."/>
            <person name="Albersmeier A."/>
            <person name="Jiang C.-L."/>
            <person name="Jiang Y."/>
            <person name="Kalinowski J."/>
            <person name="Schneider O."/>
            <person name="Winkler A."/>
            <person name="Zotchev S.B."/>
        </authorList>
    </citation>
    <scope>NUCLEOTIDE SEQUENCE [LARGE SCALE GENOMIC DNA]</scope>
    <source>
        <strain evidence="3 4">YIM 121212</strain>
    </source>
</reference>
<feature type="chain" id="PRO_5016426772" evidence="2">
    <location>
        <begin position="18"/>
        <end position="74"/>
    </location>
</feature>
<evidence type="ECO:0000256" key="2">
    <source>
        <dbReference type="SAM" id="SignalP"/>
    </source>
</evidence>
<organism evidence="3 4">
    <name type="scientific">Prauserella flavalba</name>
    <dbReference type="NCBI Taxonomy" id="1477506"/>
    <lineage>
        <taxon>Bacteria</taxon>
        <taxon>Bacillati</taxon>
        <taxon>Actinomycetota</taxon>
        <taxon>Actinomycetes</taxon>
        <taxon>Pseudonocardiales</taxon>
        <taxon>Pseudonocardiaceae</taxon>
        <taxon>Prauserella</taxon>
    </lineage>
</organism>